<gene>
    <name evidence="1" type="ORF">SAMN05216255_1858</name>
</gene>
<sequence length="229" mass="25006">MDLPWTDQDQVIAKIGRDKPLNLIIAHPGSAHRLQVEAFIRHRFAQQYAANVHHFMPCLFGLESENGELLGAVGLRSAAQGPLFLERYLGQQTEIVIAQSIGTLAPTREQLVEVGNLAANSAGAARLLIVAITDLLVAMGFRWVTFTSTPALLNSFQRLGLTPLALGPADPKCMGDELVDWGSYYESNPQVMAGDIFNGHQRLMQLGAYPRLGHKALYALEEMPNVACS</sequence>
<dbReference type="Proteomes" id="UP000242915">
    <property type="component" value="Unassembled WGS sequence"/>
</dbReference>
<accession>A0A239CRH0</accession>
<dbReference type="RefSeq" id="WP_010486292.1">
    <property type="nucleotide sequence ID" value="NZ_FZOG01000002.1"/>
</dbReference>
<evidence type="ECO:0000313" key="2">
    <source>
        <dbReference type="Proteomes" id="UP000242915"/>
    </source>
</evidence>
<dbReference type="InterPro" id="IPR022050">
    <property type="entry name" value="T_hemolysin"/>
</dbReference>
<protein>
    <submittedName>
        <fullName evidence="1">Thermostable hemolysin</fullName>
    </submittedName>
</protein>
<evidence type="ECO:0000313" key="1">
    <source>
        <dbReference type="EMBL" id="SNS22687.1"/>
    </source>
</evidence>
<dbReference type="InterPro" id="IPR016181">
    <property type="entry name" value="Acyl_CoA_acyltransferase"/>
</dbReference>
<dbReference type="EMBL" id="FZOG01000002">
    <property type="protein sequence ID" value="SNS22687.1"/>
    <property type="molecule type" value="Genomic_DNA"/>
</dbReference>
<name>A0A239CRH0_9PSED</name>
<dbReference type="Pfam" id="PF12261">
    <property type="entry name" value="T_hemolysin"/>
    <property type="match status" value="1"/>
</dbReference>
<organism evidence="1 2">
    <name type="scientific">Pseudomonas segetis</name>
    <dbReference type="NCBI Taxonomy" id="298908"/>
    <lineage>
        <taxon>Bacteria</taxon>
        <taxon>Pseudomonadati</taxon>
        <taxon>Pseudomonadota</taxon>
        <taxon>Gammaproteobacteria</taxon>
        <taxon>Pseudomonadales</taxon>
        <taxon>Pseudomonadaceae</taxon>
        <taxon>Pseudomonas</taxon>
    </lineage>
</organism>
<reference evidence="2" key="1">
    <citation type="submission" date="2017-06" db="EMBL/GenBank/DDBJ databases">
        <authorList>
            <person name="Varghese N."/>
            <person name="Submissions S."/>
        </authorList>
    </citation>
    <scope>NUCLEOTIDE SEQUENCE [LARGE SCALE GENOMIC DNA]</scope>
    <source>
        <strain evidence="2">CIP 108523</strain>
    </source>
</reference>
<proteinExistence type="predicted"/>
<keyword evidence="2" id="KW-1185">Reference proteome</keyword>
<dbReference type="SUPFAM" id="SSF55729">
    <property type="entry name" value="Acyl-CoA N-acyltransferases (Nat)"/>
    <property type="match status" value="1"/>
</dbReference>
<dbReference type="AlphaFoldDB" id="A0A239CRH0"/>